<dbReference type="Gene3D" id="2.60.40.1170">
    <property type="entry name" value="Mu homology domain, subdomain B"/>
    <property type="match status" value="1"/>
</dbReference>
<dbReference type="NCBIfam" id="TIGR01451">
    <property type="entry name" value="B_ant_repeat"/>
    <property type="match status" value="4"/>
</dbReference>
<feature type="non-terminal residue" evidence="2">
    <location>
        <position position="1"/>
    </location>
</feature>
<dbReference type="InterPro" id="IPR036168">
    <property type="entry name" value="AP2_Mu_C_sf"/>
</dbReference>
<dbReference type="NCBIfam" id="TIGR04131">
    <property type="entry name" value="Bac_Flav_CTERM"/>
    <property type="match status" value="1"/>
</dbReference>
<dbReference type="InterPro" id="IPR047589">
    <property type="entry name" value="DUF11_rpt"/>
</dbReference>
<dbReference type="AlphaFoldDB" id="I5CAH7"/>
<gene>
    <name evidence="2" type="ORF">A3SI_00005</name>
</gene>
<proteinExistence type="predicted"/>
<dbReference type="STRING" id="1189621.A3SI_00005"/>
<dbReference type="SUPFAM" id="SSF49447">
    <property type="entry name" value="Second domain of Mu2 adaptin subunit (ap50) of ap2 adaptor"/>
    <property type="match status" value="1"/>
</dbReference>
<dbReference type="PANTHER" id="PTHR34819:SF3">
    <property type="entry name" value="CELL SURFACE PROTEIN"/>
    <property type="match status" value="1"/>
</dbReference>
<dbReference type="Proteomes" id="UP000005551">
    <property type="component" value="Unassembled WGS sequence"/>
</dbReference>
<feature type="domain" description="DUF11" evidence="1">
    <location>
        <begin position="92"/>
        <end position="201"/>
    </location>
</feature>
<evidence type="ECO:0000313" key="2">
    <source>
        <dbReference type="EMBL" id="EIM78829.1"/>
    </source>
</evidence>
<dbReference type="EMBL" id="AJYA01000001">
    <property type="protein sequence ID" value="EIM78829.1"/>
    <property type="molecule type" value="Genomic_DNA"/>
</dbReference>
<evidence type="ECO:0000313" key="3">
    <source>
        <dbReference type="Proteomes" id="UP000005551"/>
    </source>
</evidence>
<sequence length="661" mass="70403">AQEVVVTDPIPMGTTFVSADMGGMLENGIVTWNVGTIPAGETVTLSLVVLVDANLADGTIISNIARVESPTDPDTPKESDPDETPVVNEFADLEVIKVADVTTVLPGDTFGYTITIRNTGNAPATQVRVSDPLPAGTEFVLADNGGVFENGVVRWEIPLIAAGESISLRLEVRVTETITESRIVNIATAESPDDPDGPKSNEPGDGVTVDFRADLVIEKIAESSVVNAGELVTYTIRVRNVGSGEAENVLVRDVLNPALSFVSADNGGVFESGVVTWNLAAIAANETVVLQLQVRVDPLLTAETTIENIATVISPSDPGGEKASDPEVITVNPGQTTIEVTKVADSDRVSVGDQLGFTITVRNTGNSPAIGLIVVDDIPESLMILSITGNAVSTGNRITWTVPVLQPGQQVVLTVITMVMREGAPIVNTVFVTGENVPDEEASTDPIGFNTADLAITKEVSAAVVQVGKQFEYRLTVRNLSTNTANEVVVTDFIPLPTRFVDASPTAGTASYDNTTRVLTWNINALAGGEEVVLTIRVLAERASDLVSNTARVTARERDPDVSNNVANVQHAQLEFRIPNTFTPNGDGINDTFEVPGLEAFFPSRQLLIVNRWGVEVFRSANYANDWDGGNLNEGTYFYQFTLRDAQGAEIVLTGYVTILR</sequence>
<protein>
    <recommendedName>
        <fullName evidence="1">DUF11 domain-containing protein</fullName>
    </recommendedName>
</protein>
<dbReference type="PANTHER" id="PTHR34819">
    <property type="entry name" value="LARGE CYSTEINE-RICH PERIPLASMIC PROTEIN OMCB"/>
    <property type="match status" value="1"/>
</dbReference>
<dbReference type="Pfam" id="PF13585">
    <property type="entry name" value="CHU_C"/>
    <property type="match status" value="1"/>
</dbReference>
<feature type="domain" description="DUF11" evidence="1">
    <location>
        <begin position="1"/>
        <end position="75"/>
    </location>
</feature>
<name>I5CAH7_9BACT</name>
<keyword evidence="3" id="KW-1185">Reference proteome</keyword>
<comment type="caution">
    <text evidence="2">The sequence shown here is derived from an EMBL/GenBank/DDBJ whole genome shotgun (WGS) entry which is preliminary data.</text>
</comment>
<dbReference type="InterPro" id="IPR026341">
    <property type="entry name" value="T9SS_type_B"/>
</dbReference>
<dbReference type="InterPro" id="IPR013783">
    <property type="entry name" value="Ig-like_fold"/>
</dbReference>
<dbReference type="RefSeq" id="WP_009053047.1">
    <property type="nucleotide sequence ID" value="NZ_AJYA01000001.1"/>
</dbReference>
<organism evidence="2 3">
    <name type="scientific">Nitritalea halalkaliphila LW7</name>
    <dbReference type="NCBI Taxonomy" id="1189621"/>
    <lineage>
        <taxon>Bacteria</taxon>
        <taxon>Pseudomonadati</taxon>
        <taxon>Bacteroidota</taxon>
        <taxon>Cytophagia</taxon>
        <taxon>Cytophagales</taxon>
        <taxon>Cyclobacteriaceae</taxon>
        <taxon>Nitritalea</taxon>
    </lineage>
</organism>
<reference evidence="2 3" key="1">
    <citation type="submission" date="2012-05" db="EMBL/GenBank/DDBJ databases">
        <title>Genome sequence of Nitritalea halalkaliphila LW7.</title>
        <authorList>
            <person name="Jangir P.K."/>
            <person name="Singh A."/>
            <person name="Shivaji S."/>
            <person name="Sharma R."/>
        </authorList>
    </citation>
    <scope>NUCLEOTIDE SEQUENCE [LARGE SCALE GENOMIC DNA]</scope>
    <source>
        <strain evidence="2 3">LW7</strain>
    </source>
</reference>
<feature type="domain" description="DUF11" evidence="1">
    <location>
        <begin position="453"/>
        <end position="569"/>
    </location>
</feature>
<evidence type="ECO:0000259" key="1">
    <source>
        <dbReference type="Pfam" id="PF01345"/>
    </source>
</evidence>
<dbReference type="InterPro" id="IPR001434">
    <property type="entry name" value="OmcB-like_DUF11"/>
</dbReference>
<feature type="domain" description="DUF11" evidence="1">
    <location>
        <begin position="214"/>
        <end position="317"/>
    </location>
</feature>
<feature type="domain" description="DUF11" evidence="1">
    <location>
        <begin position="338"/>
        <end position="443"/>
    </location>
</feature>
<dbReference type="PATRIC" id="fig|1189621.3.peg.1"/>
<dbReference type="OrthoDB" id="904955at2"/>
<accession>I5CAH7</accession>
<dbReference type="Pfam" id="PF01345">
    <property type="entry name" value="DUF11"/>
    <property type="match status" value="5"/>
</dbReference>
<dbReference type="InterPro" id="IPR051172">
    <property type="entry name" value="Chlamydia_OmcB"/>
</dbReference>
<dbReference type="Gene3D" id="2.60.40.10">
    <property type="entry name" value="Immunoglobulins"/>
    <property type="match status" value="2"/>
</dbReference>